<sequence length="234" mass="26042">MNFHYYGRMDSSPAQPSSPRRWHGTLRSERDSARRTRLLDAALELYGTIGFRKTSVQALCQESGVSSRSFYELFPTQESLLEDLYIELNEEITTVLDEAQIPSDATLAEAARLIVGAALSPMLDDERKARVLEVEAVGICDSLEERRHQTMRLLAASVQGAFDELDHAYGLTAPAASNDLTSIVLVGGITETLVQRIHTPADERSSRDEFLTDITEVALRAHGIADRHFRLRPA</sequence>
<dbReference type="GO" id="GO:0000976">
    <property type="term" value="F:transcription cis-regulatory region binding"/>
    <property type="evidence" value="ECO:0007669"/>
    <property type="project" value="TreeGrafter"/>
</dbReference>
<evidence type="ECO:0000256" key="1">
    <source>
        <dbReference type="ARBA" id="ARBA00023125"/>
    </source>
</evidence>
<name>A0A5C4WZZ9_9MICO</name>
<dbReference type="PANTHER" id="PTHR30055:SF226">
    <property type="entry name" value="HTH-TYPE TRANSCRIPTIONAL REGULATOR PKSA"/>
    <property type="match status" value="1"/>
</dbReference>
<feature type="region of interest" description="Disordered" evidence="3">
    <location>
        <begin position="1"/>
        <end position="28"/>
    </location>
</feature>
<dbReference type="SUPFAM" id="SSF46689">
    <property type="entry name" value="Homeodomain-like"/>
    <property type="match status" value="1"/>
</dbReference>
<dbReference type="PRINTS" id="PR00455">
    <property type="entry name" value="HTHTETR"/>
</dbReference>
<evidence type="ECO:0000259" key="4">
    <source>
        <dbReference type="PROSITE" id="PS50977"/>
    </source>
</evidence>
<dbReference type="InterPro" id="IPR001647">
    <property type="entry name" value="HTH_TetR"/>
</dbReference>
<evidence type="ECO:0000313" key="5">
    <source>
        <dbReference type="EMBL" id="TNM53675.1"/>
    </source>
</evidence>
<accession>A0A5C4WZZ9</accession>
<protein>
    <submittedName>
        <fullName evidence="5">TetR/AcrR family transcriptional regulator</fullName>
    </submittedName>
</protein>
<proteinExistence type="predicted"/>
<dbReference type="Pfam" id="PF00440">
    <property type="entry name" value="TetR_N"/>
    <property type="match status" value="1"/>
</dbReference>
<dbReference type="Gene3D" id="1.10.357.10">
    <property type="entry name" value="Tetracycline Repressor, domain 2"/>
    <property type="match status" value="1"/>
</dbReference>
<gene>
    <name evidence="5" type="ORF">FHQ09_12870</name>
</gene>
<evidence type="ECO:0000256" key="3">
    <source>
        <dbReference type="SAM" id="MobiDB-lite"/>
    </source>
</evidence>
<dbReference type="PANTHER" id="PTHR30055">
    <property type="entry name" value="HTH-TYPE TRANSCRIPTIONAL REGULATOR RUTR"/>
    <property type="match status" value="1"/>
</dbReference>
<dbReference type="EMBL" id="VDMQ01000008">
    <property type="protein sequence ID" value="TNM53675.1"/>
    <property type="molecule type" value="Genomic_DNA"/>
</dbReference>
<dbReference type="AlphaFoldDB" id="A0A5C4WZZ9"/>
<dbReference type="InterPro" id="IPR050109">
    <property type="entry name" value="HTH-type_TetR-like_transc_reg"/>
</dbReference>
<comment type="caution">
    <text evidence="5">The sequence shown here is derived from an EMBL/GenBank/DDBJ whole genome shotgun (WGS) entry which is preliminary data.</text>
</comment>
<feature type="DNA-binding region" description="H-T-H motif" evidence="2">
    <location>
        <begin position="55"/>
        <end position="74"/>
    </location>
</feature>
<evidence type="ECO:0000256" key="2">
    <source>
        <dbReference type="PROSITE-ProRule" id="PRU00335"/>
    </source>
</evidence>
<keyword evidence="1 2" id="KW-0238">DNA-binding</keyword>
<organism evidence="5 6">
    <name type="scientific">Brevibacterium sediminis</name>
    <dbReference type="NCBI Taxonomy" id="1857024"/>
    <lineage>
        <taxon>Bacteria</taxon>
        <taxon>Bacillati</taxon>
        <taxon>Actinomycetota</taxon>
        <taxon>Actinomycetes</taxon>
        <taxon>Micrococcales</taxon>
        <taxon>Brevibacteriaceae</taxon>
        <taxon>Brevibacterium</taxon>
    </lineage>
</organism>
<dbReference type="GO" id="GO:0003700">
    <property type="term" value="F:DNA-binding transcription factor activity"/>
    <property type="evidence" value="ECO:0007669"/>
    <property type="project" value="TreeGrafter"/>
</dbReference>
<feature type="domain" description="HTH tetR-type" evidence="4">
    <location>
        <begin position="32"/>
        <end position="92"/>
    </location>
</feature>
<dbReference type="Proteomes" id="UP000314223">
    <property type="component" value="Unassembled WGS sequence"/>
</dbReference>
<reference evidence="5 6" key="1">
    <citation type="submission" date="2019-06" db="EMBL/GenBank/DDBJ databases">
        <authorList>
            <person name="Mardanova A.M."/>
            <person name="Pudova D.S."/>
            <person name="Shagimardanova E.I."/>
            <person name="Gogoleva N.E."/>
            <person name="Lutfullin M.T."/>
            <person name="Hadieva G.F."/>
            <person name="Sharipova M.R."/>
        </authorList>
    </citation>
    <scope>NUCLEOTIDE SEQUENCE [LARGE SCALE GENOMIC DNA]</scope>
    <source>
        <strain evidence="5 6">MG-1</strain>
    </source>
</reference>
<dbReference type="InterPro" id="IPR009057">
    <property type="entry name" value="Homeodomain-like_sf"/>
</dbReference>
<dbReference type="PROSITE" id="PS50977">
    <property type="entry name" value="HTH_TETR_2"/>
    <property type="match status" value="1"/>
</dbReference>
<evidence type="ECO:0000313" key="6">
    <source>
        <dbReference type="Proteomes" id="UP000314223"/>
    </source>
</evidence>